<feature type="transmembrane region" description="Helical" evidence="1">
    <location>
        <begin position="6"/>
        <end position="39"/>
    </location>
</feature>
<feature type="transmembrane region" description="Helical" evidence="1">
    <location>
        <begin position="59"/>
        <end position="79"/>
    </location>
</feature>
<gene>
    <name evidence="2" type="ORF">EJ995_03135</name>
</gene>
<dbReference type="AlphaFoldDB" id="A0A3S9N155"/>
<accession>A0A3S9N155</accession>
<name>A0A3S9N155_9FLAO</name>
<evidence type="ECO:0008006" key="4">
    <source>
        <dbReference type="Google" id="ProtNLM"/>
    </source>
</evidence>
<evidence type="ECO:0000313" key="3">
    <source>
        <dbReference type="Proteomes" id="UP000279600"/>
    </source>
</evidence>
<reference evidence="2 3" key="1">
    <citation type="submission" date="2018-12" db="EMBL/GenBank/DDBJ databases">
        <title>Complete genome of Nonlabens sp. MJ115.</title>
        <authorList>
            <person name="Choi H.S."/>
            <person name="Jung J."/>
        </authorList>
    </citation>
    <scope>NUCLEOTIDE SEQUENCE [LARGE SCALE GENOMIC DNA]</scope>
    <source>
        <strain evidence="2 3">MJ115</strain>
    </source>
</reference>
<evidence type="ECO:0000256" key="1">
    <source>
        <dbReference type="SAM" id="Phobius"/>
    </source>
</evidence>
<feature type="transmembrane region" description="Helical" evidence="1">
    <location>
        <begin position="99"/>
        <end position="127"/>
    </location>
</feature>
<protein>
    <recommendedName>
        <fullName evidence="4">DUF4199 domain-containing protein</fullName>
    </recommendedName>
</protein>
<dbReference type="Proteomes" id="UP000279600">
    <property type="component" value="Chromosome"/>
</dbReference>
<evidence type="ECO:0000313" key="2">
    <source>
        <dbReference type="EMBL" id="AZQ45150.1"/>
    </source>
</evidence>
<sequence length="147" mass="16565">MAATLIIYFLIIDLLNFSTTIYLSFFNAVITAGCLFLAVRDVYQHEKEDFKYMEGFTAALASGFIGTTIFTIFMAVYLFEIDPELAQSLKEQITIAGSGIEVAILLFIFLSGIATTIISALVVIPIYKQSWNTKRMRKKQNPMNDKH</sequence>
<dbReference type="KEGG" id="noj:EJ995_03135"/>
<organism evidence="2 3">
    <name type="scientific">Nonlabens ponticola</name>
    <dbReference type="NCBI Taxonomy" id="2496866"/>
    <lineage>
        <taxon>Bacteria</taxon>
        <taxon>Pseudomonadati</taxon>
        <taxon>Bacteroidota</taxon>
        <taxon>Flavobacteriia</taxon>
        <taxon>Flavobacteriales</taxon>
        <taxon>Flavobacteriaceae</taxon>
        <taxon>Nonlabens</taxon>
    </lineage>
</organism>
<keyword evidence="3" id="KW-1185">Reference proteome</keyword>
<proteinExistence type="predicted"/>
<dbReference type="OrthoDB" id="1450060at2"/>
<keyword evidence="1" id="KW-0472">Membrane</keyword>
<keyword evidence="1" id="KW-1133">Transmembrane helix</keyword>
<dbReference type="EMBL" id="CP034549">
    <property type="protein sequence ID" value="AZQ45150.1"/>
    <property type="molecule type" value="Genomic_DNA"/>
</dbReference>
<keyword evidence="1" id="KW-0812">Transmembrane</keyword>